<proteinExistence type="predicted"/>
<name>A0ABP2QWC7_STRRT</name>
<keyword evidence="2" id="KW-1185">Reference proteome</keyword>
<dbReference type="EMBL" id="AJTZ01000005">
    <property type="protein sequence ID" value="EJN93301.1"/>
    <property type="molecule type" value="Genomic_DNA"/>
</dbReference>
<sequence length="30" mass="3393">MSKVLKARVKSSPFRSGSFYAILFVKGFQI</sequence>
<gene>
    <name evidence="1" type="ORF">SRA_02156</name>
</gene>
<organism evidence="1 2">
    <name type="scientific">Streptococcus ratti FA-1 = DSM 20564</name>
    <dbReference type="NCBI Taxonomy" id="699248"/>
    <lineage>
        <taxon>Bacteria</taxon>
        <taxon>Bacillati</taxon>
        <taxon>Bacillota</taxon>
        <taxon>Bacilli</taxon>
        <taxon>Lactobacillales</taxon>
        <taxon>Streptococcaceae</taxon>
        <taxon>Streptococcus</taxon>
    </lineage>
</organism>
<dbReference type="Proteomes" id="UP000007815">
    <property type="component" value="Unassembled WGS sequence"/>
</dbReference>
<evidence type="ECO:0000313" key="2">
    <source>
        <dbReference type="Proteomes" id="UP000007815"/>
    </source>
</evidence>
<accession>A0ABP2QWC7</accession>
<comment type="caution">
    <text evidence="1">The sequence shown here is derived from an EMBL/GenBank/DDBJ whole genome shotgun (WGS) entry which is preliminary data.</text>
</comment>
<evidence type="ECO:0000313" key="1">
    <source>
        <dbReference type="EMBL" id="EJN93301.1"/>
    </source>
</evidence>
<protein>
    <submittedName>
        <fullName evidence="1">Uncharacterized protein</fullName>
    </submittedName>
</protein>
<reference evidence="1 2" key="1">
    <citation type="submission" date="2009-12" db="EMBL/GenBank/DDBJ databases">
        <authorList>
            <person name="Lefebure T."/>
            <person name="Cornejo O.E."/>
            <person name="Pavinski Bitar P.D."/>
            <person name="Lang P."/>
            <person name="Stanhope M.J."/>
        </authorList>
    </citation>
    <scope>NUCLEOTIDE SEQUENCE [LARGE SCALE GENOMIC DNA]</scope>
    <source>
        <strain evidence="1 2">FA-1</strain>
    </source>
</reference>